<evidence type="ECO:0000313" key="2">
    <source>
        <dbReference type="Proteomes" id="UP000286402"/>
    </source>
</evidence>
<name>A0A420FHK0_9SPHI</name>
<dbReference type="Pfam" id="PF01244">
    <property type="entry name" value="Peptidase_M19"/>
    <property type="match status" value="1"/>
</dbReference>
<sequence>MIKGLLLLGLAMTTLNNVGYSQDYKQIHQDLVVVDGHNDVIYESIFQGKNIGQRIGTGATDLPRLREGGVDVQVFAVWSDDAKWKSGAFKHANDQIDALEKMIAANTDKISLAKSSRDIDSILKTGKIVALIGVEGGNMIEGSVDHLMRLYERGAKYLTLTWNYNLSWASCAAMESGRMNPKDKGLTAKGRAIIRKMNELGMMVDLSHGGEQTFYDVLAITTKPILVSHSNAYELCPHFRNLKDAQLEALKKNGGVVGVNFYSGFLDPAYETRLKDLYVGKFGDNGDTKLSTCSMYEKLPKELQRQADAPLSKLLDHIDYLVKKVGIDHVAVGSDFDGIESSPQGLEDVSKFPLLTKALLERGYTKTDVAKIMGQNFLRILKENEE</sequence>
<dbReference type="CDD" id="cd01301">
    <property type="entry name" value="rDP_like"/>
    <property type="match status" value="1"/>
</dbReference>
<dbReference type="EMBL" id="MCAQ01000027">
    <property type="protein sequence ID" value="RKF32409.1"/>
    <property type="molecule type" value="Genomic_DNA"/>
</dbReference>
<dbReference type="SUPFAM" id="SSF51556">
    <property type="entry name" value="Metallo-dependent hydrolases"/>
    <property type="match status" value="1"/>
</dbReference>
<dbReference type="Proteomes" id="UP000286402">
    <property type="component" value="Unassembled WGS sequence"/>
</dbReference>
<keyword evidence="2" id="KW-1185">Reference proteome</keyword>
<dbReference type="GO" id="GO:0070573">
    <property type="term" value="F:metallodipeptidase activity"/>
    <property type="evidence" value="ECO:0007669"/>
    <property type="project" value="InterPro"/>
</dbReference>
<dbReference type="PANTHER" id="PTHR10443:SF12">
    <property type="entry name" value="DIPEPTIDASE"/>
    <property type="match status" value="1"/>
</dbReference>
<comment type="caution">
    <text evidence="1">The sequence shown here is derived from an EMBL/GenBank/DDBJ whole genome shotgun (WGS) entry which is preliminary data.</text>
</comment>
<dbReference type="PROSITE" id="PS51365">
    <property type="entry name" value="RENAL_DIPEPTIDASE_2"/>
    <property type="match status" value="1"/>
</dbReference>
<evidence type="ECO:0000313" key="1">
    <source>
        <dbReference type="EMBL" id="RKF32409.1"/>
    </source>
</evidence>
<reference evidence="1 2" key="1">
    <citation type="submission" date="2016-07" db="EMBL/GenBank/DDBJ databases">
        <title>Genome analysis of Sphingobacterium siyangense T12B17.</title>
        <authorList>
            <person name="Xu D."/>
            <person name="Su Y."/>
            <person name="Zheng S."/>
        </authorList>
    </citation>
    <scope>NUCLEOTIDE SEQUENCE [LARGE SCALE GENOMIC DNA]</scope>
    <source>
        <strain evidence="1 2">T12B17</strain>
    </source>
</reference>
<accession>A0A420FHK0</accession>
<dbReference type="InterPro" id="IPR032466">
    <property type="entry name" value="Metal_Hydrolase"/>
</dbReference>
<dbReference type="PANTHER" id="PTHR10443">
    <property type="entry name" value="MICROSOMAL DIPEPTIDASE"/>
    <property type="match status" value="1"/>
</dbReference>
<dbReference type="GO" id="GO:0006508">
    <property type="term" value="P:proteolysis"/>
    <property type="evidence" value="ECO:0007669"/>
    <property type="project" value="InterPro"/>
</dbReference>
<dbReference type="InterPro" id="IPR008257">
    <property type="entry name" value="Pept_M19"/>
</dbReference>
<dbReference type="RefSeq" id="WP_120335681.1">
    <property type="nucleotide sequence ID" value="NZ_MCAQ01000027.1"/>
</dbReference>
<dbReference type="Gene3D" id="3.20.20.140">
    <property type="entry name" value="Metal-dependent hydrolases"/>
    <property type="match status" value="1"/>
</dbReference>
<dbReference type="AlphaFoldDB" id="A0A420FHK0"/>
<proteinExistence type="predicted"/>
<gene>
    <name evidence="1" type="ORF">BCY89_14585</name>
</gene>
<organism evidence="1 2">
    <name type="scientific">Sphingobacterium siyangense</name>
    <dbReference type="NCBI Taxonomy" id="459529"/>
    <lineage>
        <taxon>Bacteria</taxon>
        <taxon>Pseudomonadati</taxon>
        <taxon>Bacteroidota</taxon>
        <taxon>Sphingobacteriia</taxon>
        <taxon>Sphingobacteriales</taxon>
        <taxon>Sphingobacteriaceae</taxon>
        <taxon>Sphingobacterium</taxon>
    </lineage>
</organism>
<protein>
    <submittedName>
        <fullName evidence="1">Membrane dipeptidase</fullName>
    </submittedName>
</protein>